<sequence length="1724" mass="198180">MGQEEYVWAMRSSLYRESDSELWKERRSEGSRSVLNEIGVKKSKSSANTVDYQTKVMASLVPDEVIYNVEDYNHRQYDACFLFGDVSGFTELCEKYTKTGVSGPSRMTQVLNKYLGSMVQEVLSHDGDVLKFSGDAFLAMFKIDEDSNMRDAVHQALDCALVIQKNYGSYLTDVNVVIRVKLAISAGLVTFALIGTKSLAHYVVVGKPIWDVKAAEHISSAGDIIVAPAAWYYVSAAEYIFNEMPDSVHIKLVGIGPNWRRVERNVRQQKQHETDEGSVDALSLNLSEDEEQDWTAGAVTEDFSLRPAVNFAVRNKIKENLRRFIIAPVMKSIDMQEPFEYLTEMRQTVIVFINVVSHTIETKETVILADQTYKIVCRVVEKMKGCVNKVSLFDKDLMFVVIFGLRGLKYELECQVALRCARECHQTISKLPSVLSASIGVTTGKTYCGVFGHSLRREYTVISLIVNKAARLMVAYKGKVTCDRETFLHSKLESRHFILQEHKPLKGISHPGPVYEFREAEEDHGERHKINARPLLGREEKLEIYKNLIQKYVSAKNIREQQYKMLLIKGEARQGKTRLLDEIVYITPEEIPVIRFSLTTKDQKIPYQAIRLIFSSTLSLNKDSSIKEKEQQLLKRLRQIQVPDLLCTLNAVFGVRFKNSSLFLSLAQSTRTVTLMKMIKQLAYACFVRQYVLAIDNFDYIDKESWQIFNAFFDIKNIFIVGTLCYKKIDSDYCEKVLSEDPRVKTIILDPIEKWYLGALACQILDVYAISPELENVIQIRSNGNPGWIESFLISLFQDEGVYILKASMRDINDLGLVAPPLYLMARLTQEDAFQWQHIMEEKRRLITTETEQHWQKYIDSCRDSYMNITIRELLESIITGGKVPIGVISPNFHVGDEEAELSMDAMIMKTFDSLNFFEQLVVKCSAILGIQFLRDMMVYVMNGTDKKKTALAVKKLFEIRVLTCAKGDFLDENASFFKIKEEEPSDENIIECRCKGIKIPECCLDLPRYASCGYLQFKSTQFRDITYNLLTDKQKKEFHQRAIRYLERETRKCKACGQGFFERILENKEDRDFVIAKRKFKKRDGEMFEDMDTLSRRTSSHSISTVFSSSSSKFKKSEDGKSIGSLISGQPTIDRGHKPFDSAFGFRVINKLKESFSLTRGFSSEDFTDCQCLLILSTTYLQLIEHCTGAGDLPKLTDAMIEYSYISITLCNIPLALRTLDEALQTVKKRAKLKTEGDLWKLSLIRGKIYTLLGYARIEMGQLDEAFSNLCKSLFEYNTSYPTSSTTKNMKTCLYVFKQLFGFYVFPNTLTKHLDYWEVVYSNNLAECLTQLSNLYIIKNEWKNAKLAASWALCKAVAAFSNFQLITITCANMLHVAHRLKMWRLCIALEVHALRMCHMKKDTVDAEDLKCVARLYSTIFFSRMLRSTTERAIHMGYTVLRLCTAIRAVNIILPLLPLFFHALLLGKHFSNVLSILQELEYFATEDSDSSGKVWYLALCVVVHLETGFTVIPYHSCMEQYQVEGDRWVTIRDPDARKRFFTVMWLWCIRNEKWEEAAVWCLKTNDFTIIKENDTLANKFTALYLLEGMILFLVSKLDKRNIKAVMGAEKEIEHLISALDKASKTAQIILPRFHHLKAYYKFVKNFDVKLDPLLKKAQKFAAKYRNDLEAAWLEHTSKAWKRQLPNIVVDFWKEHSEADNVLDFQEIESEDKIGFFTLPAPLYV</sequence>
<dbReference type="PROSITE" id="PS50125">
    <property type="entry name" value="GUANYLATE_CYCLASE_2"/>
    <property type="match status" value="2"/>
</dbReference>
<dbReference type="PANTHER" id="PTHR16305:SF28">
    <property type="entry name" value="GUANYLATE CYCLASE DOMAIN-CONTAINING PROTEIN"/>
    <property type="match status" value="1"/>
</dbReference>
<comment type="caution">
    <text evidence="5">The sequence shown here is derived from an EMBL/GenBank/DDBJ whole genome shotgun (WGS) entry which is preliminary data.</text>
</comment>
<proteinExistence type="predicted"/>
<dbReference type="Pfam" id="PF00211">
    <property type="entry name" value="Guanylate_cyc"/>
    <property type="match status" value="1"/>
</dbReference>
<dbReference type="GO" id="GO:0035556">
    <property type="term" value="P:intracellular signal transduction"/>
    <property type="evidence" value="ECO:0007669"/>
    <property type="project" value="InterPro"/>
</dbReference>
<keyword evidence="6" id="KW-1185">Reference proteome</keyword>
<accession>A0AA38I4R7</accession>
<evidence type="ECO:0000256" key="1">
    <source>
        <dbReference type="ARBA" id="ARBA00022741"/>
    </source>
</evidence>
<reference evidence="5" key="1">
    <citation type="journal article" date="2023" name="G3 (Bethesda)">
        <title>Whole genome assemblies of Zophobas morio and Tenebrio molitor.</title>
        <authorList>
            <person name="Kaur S."/>
            <person name="Stinson S.A."/>
            <person name="diCenzo G.C."/>
        </authorList>
    </citation>
    <scope>NUCLEOTIDE SEQUENCE</scope>
    <source>
        <strain evidence="5">QUZm001</strain>
    </source>
</reference>
<dbReference type="InterPro" id="IPR027417">
    <property type="entry name" value="P-loop_NTPase"/>
</dbReference>
<dbReference type="GO" id="GO:0004016">
    <property type="term" value="F:adenylate cyclase activity"/>
    <property type="evidence" value="ECO:0007669"/>
    <property type="project" value="TreeGrafter"/>
</dbReference>
<dbReference type="PANTHER" id="PTHR16305">
    <property type="entry name" value="TESTICULAR SOLUBLE ADENYLYL CYCLASE"/>
    <property type="match status" value="1"/>
</dbReference>
<dbReference type="Proteomes" id="UP001168821">
    <property type="component" value="Unassembled WGS sequence"/>
</dbReference>
<dbReference type="EMBL" id="JALNTZ010000006">
    <property type="protein sequence ID" value="KAJ3648251.1"/>
    <property type="molecule type" value="Genomic_DNA"/>
</dbReference>
<dbReference type="GO" id="GO:0005737">
    <property type="term" value="C:cytoplasm"/>
    <property type="evidence" value="ECO:0007669"/>
    <property type="project" value="TreeGrafter"/>
</dbReference>
<evidence type="ECO:0000313" key="6">
    <source>
        <dbReference type="Proteomes" id="UP001168821"/>
    </source>
</evidence>
<evidence type="ECO:0000256" key="3">
    <source>
        <dbReference type="ARBA" id="ARBA00023239"/>
    </source>
</evidence>
<dbReference type="InterPro" id="IPR029787">
    <property type="entry name" value="Nucleotide_cyclase"/>
</dbReference>
<dbReference type="GO" id="GO:0005524">
    <property type="term" value="F:ATP binding"/>
    <property type="evidence" value="ECO:0007669"/>
    <property type="project" value="UniProtKB-KW"/>
</dbReference>
<organism evidence="5 6">
    <name type="scientific">Zophobas morio</name>
    <dbReference type="NCBI Taxonomy" id="2755281"/>
    <lineage>
        <taxon>Eukaryota</taxon>
        <taxon>Metazoa</taxon>
        <taxon>Ecdysozoa</taxon>
        <taxon>Arthropoda</taxon>
        <taxon>Hexapoda</taxon>
        <taxon>Insecta</taxon>
        <taxon>Pterygota</taxon>
        <taxon>Neoptera</taxon>
        <taxon>Endopterygota</taxon>
        <taxon>Coleoptera</taxon>
        <taxon>Polyphaga</taxon>
        <taxon>Cucujiformia</taxon>
        <taxon>Tenebrionidae</taxon>
        <taxon>Zophobas</taxon>
    </lineage>
</organism>
<evidence type="ECO:0000313" key="5">
    <source>
        <dbReference type="EMBL" id="KAJ3648251.1"/>
    </source>
</evidence>
<dbReference type="Gene3D" id="3.30.70.1230">
    <property type="entry name" value="Nucleotide cyclase"/>
    <property type="match status" value="2"/>
</dbReference>
<dbReference type="FunFam" id="3.30.70.1230:FF:000017">
    <property type="entry name" value="Adenylate cyclase type 10"/>
    <property type="match status" value="1"/>
</dbReference>
<dbReference type="GO" id="GO:0009190">
    <property type="term" value="P:cyclic nucleotide biosynthetic process"/>
    <property type="evidence" value="ECO:0007669"/>
    <property type="project" value="InterPro"/>
</dbReference>
<dbReference type="FunFam" id="3.30.70.1230:FF:000086">
    <property type="entry name" value="Adenylate cyclase type 10-like Protein"/>
    <property type="match status" value="1"/>
</dbReference>
<name>A0AA38I4R7_9CUCU</name>
<feature type="domain" description="Guanylate cyclase" evidence="4">
    <location>
        <begin position="80"/>
        <end position="209"/>
    </location>
</feature>
<dbReference type="SUPFAM" id="SSF52540">
    <property type="entry name" value="P-loop containing nucleoside triphosphate hydrolases"/>
    <property type="match status" value="1"/>
</dbReference>
<keyword evidence="2" id="KW-0067">ATP-binding</keyword>
<protein>
    <recommendedName>
        <fullName evidence="4">Guanylate cyclase domain-containing protein</fullName>
    </recommendedName>
</protein>
<feature type="domain" description="Guanylate cyclase" evidence="4">
    <location>
        <begin position="435"/>
        <end position="473"/>
    </location>
</feature>
<gene>
    <name evidence="5" type="ORF">Zmor_020069</name>
</gene>
<keyword evidence="1" id="KW-0547">Nucleotide-binding</keyword>
<dbReference type="InterPro" id="IPR001054">
    <property type="entry name" value="A/G_cyclase"/>
</dbReference>
<keyword evidence="3" id="KW-0456">Lyase</keyword>
<dbReference type="Gene3D" id="3.40.50.300">
    <property type="entry name" value="P-loop containing nucleotide triphosphate hydrolases"/>
    <property type="match status" value="1"/>
</dbReference>
<dbReference type="SUPFAM" id="SSF55073">
    <property type="entry name" value="Nucleotide cyclase"/>
    <property type="match status" value="2"/>
</dbReference>
<evidence type="ECO:0000256" key="2">
    <source>
        <dbReference type="ARBA" id="ARBA00022840"/>
    </source>
</evidence>
<dbReference type="CDD" id="cd07302">
    <property type="entry name" value="CHD"/>
    <property type="match status" value="2"/>
</dbReference>
<evidence type="ECO:0000259" key="4">
    <source>
        <dbReference type="PROSITE" id="PS50125"/>
    </source>
</evidence>